<name>A0A4Q2SNE4_9ACTN</name>
<protein>
    <submittedName>
        <fullName evidence="1">Polyketide cyclase</fullName>
    </submittedName>
</protein>
<dbReference type="EMBL" id="SDWV01000021">
    <property type="protein sequence ID" value="RYC05690.1"/>
    <property type="molecule type" value="Genomic_DNA"/>
</dbReference>
<dbReference type="SUPFAM" id="SSF55961">
    <property type="entry name" value="Bet v1-like"/>
    <property type="match status" value="1"/>
</dbReference>
<evidence type="ECO:0000313" key="2">
    <source>
        <dbReference type="Proteomes" id="UP000291101"/>
    </source>
</evidence>
<dbReference type="AlphaFoldDB" id="A0A4Q2SNE4"/>
<reference evidence="1 2" key="1">
    <citation type="submission" date="2019-01" db="EMBL/GenBank/DDBJ databases">
        <title>Novel species of Nocardioides.</title>
        <authorList>
            <person name="Liu Q."/>
            <person name="X Y.-H."/>
        </authorList>
    </citation>
    <scope>NUCLEOTIDE SEQUENCE [LARGE SCALE GENOMIC DNA]</scope>
    <source>
        <strain evidence="1 2">HLT2-9</strain>
    </source>
</reference>
<organism evidence="1 2">
    <name type="scientific">Nocardioides zhouii</name>
    <dbReference type="NCBI Taxonomy" id="1168729"/>
    <lineage>
        <taxon>Bacteria</taxon>
        <taxon>Bacillati</taxon>
        <taxon>Actinomycetota</taxon>
        <taxon>Actinomycetes</taxon>
        <taxon>Propionibacteriales</taxon>
        <taxon>Nocardioidaceae</taxon>
        <taxon>Nocardioides</taxon>
    </lineage>
</organism>
<dbReference type="Pfam" id="PF10604">
    <property type="entry name" value="Polyketide_cyc2"/>
    <property type="match status" value="1"/>
</dbReference>
<sequence length="162" mass="17594">MTRRGVRCRRTSGYRGDMPSVSRTFTTTATPDAAYAYLSDFSNAEEWDPGTKTCERTSGDGGVGTTYHNVSSFLGREVEITYTTAELAPPTRVHLRGTNEQFEGHDIFEITAAGRGSQVRYTAEMSFSGLSRLAAPAVAAYLPILAKKTVAELKAALDRQTA</sequence>
<dbReference type="Proteomes" id="UP000291101">
    <property type="component" value="Unassembled WGS sequence"/>
</dbReference>
<accession>A0A4Q2SNE4</accession>
<evidence type="ECO:0000313" key="1">
    <source>
        <dbReference type="EMBL" id="RYC05690.1"/>
    </source>
</evidence>
<dbReference type="InterPro" id="IPR023393">
    <property type="entry name" value="START-like_dom_sf"/>
</dbReference>
<gene>
    <name evidence="1" type="ORF">EUA94_17465</name>
</gene>
<dbReference type="InterPro" id="IPR019587">
    <property type="entry name" value="Polyketide_cyclase/dehydratase"/>
</dbReference>
<dbReference type="Gene3D" id="3.30.530.20">
    <property type="match status" value="1"/>
</dbReference>
<dbReference type="OrthoDB" id="3371087at2"/>
<comment type="caution">
    <text evidence="1">The sequence shown here is derived from an EMBL/GenBank/DDBJ whole genome shotgun (WGS) entry which is preliminary data.</text>
</comment>
<proteinExistence type="predicted"/>
<keyword evidence="2" id="KW-1185">Reference proteome</keyword>